<dbReference type="Proteomes" id="UP000076088">
    <property type="component" value="Chromosome"/>
</dbReference>
<dbReference type="PANTHER" id="PTHR46558:SF11">
    <property type="entry name" value="HTH-TYPE TRANSCRIPTIONAL REGULATOR XRE"/>
    <property type="match status" value="1"/>
</dbReference>
<accession>A0AAC9AYW1</accession>
<name>A0AAC9AYW1_SPHMC</name>
<dbReference type="InterPro" id="IPR010982">
    <property type="entry name" value="Lambda_DNA-bd_dom_sf"/>
</dbReference>
<dbReference type="GO" id="GO:0003677">
    <property type="term" value="F:DNA binding"/>
    <property type="evidence" value="ECO:0007669"/>
    <property type="project" value="UniProtKB-KW"/>
</dbReference>
<protein>
    <recommendedName>
        <fullName evidence="2">HTH cro/C1-type domain-containing protein</fullName>
    </recommendedName>
</protein>
<evidence type="ECO:0000313" key="4">
    <source>
        <dbReference type="Proteomes" id="UP000076088"/>
    </source>
</evidence>
<dbReference type="GO" id="GO:0035438">
    <property type="term" value="F:cyclic-di-GMP binding"/>
    <property type="evidence" value="ECO:0007669"/>
    <property type="project" value="InterPro"/>
</dbReference>
<dbReference type="KEGG" id="smaz:LH19_25110"/>
<dbReference type="SUPFAM" id="SSF141371">
    <property type="entry name" value="PilZ domain-like"/>
    <property type="match status" value="1"/>
</dbReference>
<keyword evidence="4" id="KW-1185">Reference proteome</keyword>
<dbReference type="SMART" id="SM00530">
    <property type="entry name" value="HTH_XRE"/>
    <property type="match status" value="1"/>
</dbReference>
<dbReference type="Gene3D" id="1.10.260.40">
    <property type="entry name" value="lambda repressor-like DNA-binding domains"/>
    <property type="match status" value="1"/>
</dbReference>
<sequence length="232" mass="25138">MPDKRLLEKVDMAVSAFLENSSTGEGRRRSTRRALRLTASGLSGSGDACPILIHDISAEGLLIECGLPLAPNESIDVELPHAGRCLAKIVWASGRLFGCRFDAPVSRATLSAAALRSAVEQPVERPRQAQTIGDEMLGARIQRLRSLKGLTQSQLAERAGVSEAAVCNWEKGKARPRPYRTEILADILGVSKFELLTNKPGSNMADIVDQARAWIATAIDIAPERIRIAIDF</sequence>
<dbReference type="SUPFAM" id="SSF47413">
    <property type="entry name" value="lambda repressor-like DNA-binding domains"/>
    <property type="match status" value="1"/>
</dbReference>
<dbReference type="CDD" id="cd00093">
    <property type="entry name" value="HTH_XRE"/>
    <property type="match status" value="1"/>
</dbReference>
<evidence type="ECO:0000256" key="1">
    <source>
        <dbReference type="ARBA" id="ARBA00023125"/>
    </source>
</evidence>
<evidence type="ECO:0000259" key="2">
    <source>
        <dbReference type="PROSITE" id="PS50943"/>
    </source>
</evidence>
<dbReference type="AlphaFoldDB" id="A0AAC9AYW1"/>
<evidence type="ECO:0000313" key="3">
    <source>
        <dbReference type="EMBL" id="AMU92410.1"/>
    </source>
</evidence>
<gene>
    <name evidence="3" type="ORF">ATM17_25680</name>
</gene>
<dbReference type="PROSITE" id="PS50943">
    <property type="entry name" value="HTH_CROC1"/>
    <property type="match status" value="1"/>
</dbReference>
<feature type="domain" description="HTH cro/C1-type" evidence="2">
    <location>
        <begin position="141"/>
        <end position="196"/>
    </location>
</feature>
<dbReference type="PANTHER" id="PTHR46558">
    <property type="entry name" value="TRACRIPTIONAL REGULATORY PROTEIN-RELATED-RELATED"/>
    <property type="match status" value="1"/>
</dbReference>
<dbReference type="InterPro" id="IPR009875">
    <property type="entry name" value="PilZ_domain"/>
</dbReference>
<reference evidence="4" key="1">
    <citation type="submission" date="2015-11" db="EMBL/GenBank/DDBJ databases">
        <title>Complete genome sequence of a polyethylene-glycol degrader Sphingopyxis macrogoltabida 203N (NBRC 111659).</title>
        <authorList>
            <person name="Yoshiyuki O."/>
            <person name="Shouta N."/>
            <person name="Nagata Y."/>
            <person name="Numata M."/>
            <person name="Tsuchikane K."/>
            <person name="Hosoyama A."/>
            <person name="Yamazoe A."/>
            <person name="Tsuda M."/>
            <person name="Fujita N."/>
            <person name="Kawai F."/>
        </authorList>
    </citation>
    <scope>NUCLEOTIDE SEQUENCE [LARGE SCALE GENOMIC DNA]</scope>
    <source>
        <strain evidence="4">203N</strain>
    </source>
</reference>
<organism evidence="3 4">
    <name type="scientific">Sphingopyxis macrogoltabida</name>
    <name type="common">Sphingomonas macrogoltabidus</name>
    <dbReference type="NCBI Taxonomy" id="33050"/>
    <lineage>
        <taxon>Bacteria</taxon>
        <taxon>Pseudomonadati</taxon>
        <taxon>Pseudomonadota</taxon>
        <taxon>Alphaproteobacteria</taxon>
        <taxon>Sphingomonadales</taxon>
        <taxon>Sphingomonadaceae</taxon>
        <taxon>Sphingopyxis</taxon>
    </lineage>
</organism>
<dbReference type="Pfam" id="PF07238">
    <property type="entry name" value="PilZ"/>
    <property type="match status" value="1"/>
</dbReference>
<dbReference type="EMBL" id="CP013344">
    <property type="protein sequence ID" value="AMU92410.1"/>
    <property type="molecule type" value="Genomic_DNA"/>
</dbReference>
<dbReference type="Gene3D" id="2.40.10.220">
    <property type="entry name" value="predicted glycosyltransferase like domains"/>
    <property type="match status" value="1"/>
</dbReference>
<dbReference type="Pfam" id="PF13560">
    <property type="entry name" value="HTH_31"/>
    <property type="match status" value="1"/>
</dbReference>
<proteinExistence type="predicted"/>
<keyword evidence="1" id="KW-0238">DNA-binding</keyword>
<dbReference type="InterPro" id="IPR001387">
    <property type="entry name" value="Cro/C1-type_HTH"/>
</dbReference>
<reference evidence="3 4" key="2">
    <citation type="journal article" date="2016" name="Genome Announc.">
        <title>Complete Genome Sequence of Sphingopyxis macrogoltabida Strain 203N (NBRC 111659), a Polyethylene Glycol Degrader.</title>
        <authorList>
            <person name="Ohtsubo Y."/>
            <person name="Nonoyama S."/>
            <person name="Nagata Y."/>
            <person name="Numata M."/>
            <person name="Tsuchikane K."/>
            <person name="Hosoyama A."/>
            <person name="Yamazoe A."/>
            <person name="Tsuda M."/>
            <person name="Fujita N."/>
            <person name="Kawai F."/>
        </authorList>
    </citation>
    <scope>NUCLEOTIDE SEQUENCE [LARGE SCALE GENOMIC DNA]</scope>
    <source>
        <strain evidence="3 4">203N</strain>
    </source>
</reference>